<feature type="compositionally biased region" description="Basic and acidic residues" evidence="1">
    <location>
        <begin position="455"/>
        <end position="464"/>
    </location>
</feature>
<evidence type="ECO:0000259" key="2">
    <source>
        <dbReference type="Pfam" id="PF10536"/>
    </source>
</evidence>
<feature type="region of interest" description="Disordered" evidence="1">
    <location>
        <begin position="412"/>
        <end position="431"/>
    </location>
</feature>
<reference evidence="3 4" key="1">
    <citation type="journal article" date="2023" name="G3 (Bethesda)">
        <title>A chromosome-length genome assembly and annotation of blackberry (Rubus argutus, cv. 'Hillquist').</title>
        <authorList>
            <person name="Bruna T."/>
            <person name="Aryal R."/>
            <person name="Dudchenko O."/>
            <person name="Sargent D.J."/>
            <person name="Mead D."/>
            <person name="Buti M."/>
            <person name="Cavallini A."/>
            <person name="Hytonen T."/>
            <person name="Andres J."/>
            <person name="Pham M."/>
            <person name="Weisz D."/>
            <person name="Mascagni F."/>
            <person name="Usai G."/>
            <person name="Natali L."/>
            <person name="Bassil N."/>
            <person name="Fernandez G.E."/>
            <person name="Lomsadze A."/>
            <person name="Armour M."/>
            <person name="Olukolu B."/>
            <person name="Poorten T."/>
            <person name="Britton C."/>
            <person name="Davik J."/>
            <person name="Ashrafi H."/>
            <person name="Aiden E.L."/>
            <person name="Borodovsky M."/>
            <person name="Worthington M."/>
        </authorList>
    </citation>
    <scope>NUCLEOTIDE SEQUENCE [LARGE SCALE GENOMIC DNA]</scope>
    <source>
        <strain evidence="3">PI 553951</strain>
    </source>
</reference>
<organism evidence="3 4">
    <name type="scientific">Rubus argutus</name>
    <name type="common">Southern blackberry</name>
    <dbReference type="NCBI Taxonomy" id="59490"/>
    <lineage>
        <taxon>Eukaryota</taxon>
        <taxon>Viridiplantae</taxon>
        <taxon>Streptophyta</taxon>
        <taxon>Embryophyta</taxon>
        <taxon>Tracheophyta</taxon>
        <taxon>Spermatophyta</taxon>
        <taxon>Magnoliopsida</taxon>
        <taxon>eudicotyledons</taxon>
        <taxon>Gunneridae</taxon>
        <taxon>Pentapetalae</taxon>
        <taxon>rosids</taxon>
        <taxon>fabids</taxon>
        <taxon>Rosales</taxon>
        <taxon>Rosaceae</taxon>
        <taxon>Rosoideae</taxon>
        <taxon>Rosoideae incertae sedis</taxon>
        <taxon>Rubus</taxon>
    </lineage>
</organism>
<dbReference type="Pfam" id="PF10536">
    <property type="entry name" value="PMD"/>
    <property type="match status" value="1"/>
</dbReference>
<dbReference type="PANTHER" id="PTHR46033:SF67">
    <property type="entry name" value="AMINOTRANSFERASE-LIKE, PLANT MOBILE DOMAIN FAMILY PROTEIN"/>
    <property type="match status" value="1"/>
</dbReference>
<evidence type="ECO:0000313" key="3">
    <source>
        <dbReference type="EMBL" id="KAK9921998.1"/>
    </source>
</evidence>
<dbReference type="InterPro" id="IPR019557">
    <property type="entry name" value="AminoTfrase-like_pln_mobile"/>
</dbReference>
<dbReference type="Proteomes" id="UP001457282">
    <property type="component" value="Unassembled WGS sequence"/>
</dbReference>
<feature type="domain" description="Aminotransferase-like plant mobile" evidence="2">
    <location>
        <begin position="98"/>
        <end position="218"/>
    </location>
</feature>
<sequence length="509" mass="58188">MESYTMVEERREVMVSPNGGDTIVRKALFLKPVVPSSIKESLSQLPTYSFPSLPPTFKPREWPLEVGFPSWPIKAHEEWNSWLDFMASSHESTWKNAGIHESIFSSTYQIKRNTNLVYGLGEKWCSDTNTFIFSWGEATITLEDVMVLGGLSILGESIFSPLESAEHKKIEENLDKARKELNGTASRKAVTSLWMKKFMMTESEYEYQAFIAYWLSRRIALAPAGLSCIYKDLSLIKSGIVDYSTKQKLILKSPFHVVQLWAWERFSKLSPQPRVINSTEPRSARWHQVNGLDGVQNWRRVLDLVVEPDFKWRPYAKISENMHVPGYYLNKEKWVMELSGFDSQEQYLPHHVARQFGYDQDLPCGFAGIADNLADILSGKVKLYIPSRLSEAGVSLRYSNWWKELISGHEDKREAGEGYSKQGNDSSFPPKCNRMEAGDYMQVINDSKGGGPTEQRSKARRIEGEDPLDLEYDEPSISQVLSYCKKHKSVEITTTHLGCSISEERDDDQ</sequence>
<dbReference type="GO" id="GO:0010073">
    <property type="term" value="P:meristem maintenance"/>
    <property type="evidence" value="ECO:0007669"/>
    <property type="project" value="InterPro"/>
</dbReference>
<keyword evidence="4" id="KW-1185">Reference proteome</keyword>
<gene>
    <name evidence="3" type="ORF">M0R45_030485</name>
</gene>
<dbReference type="AlphaFoldDB" id="A0AAW1WBN1"/>
<evidence type="ECO:0000256" key="1">
    <source>
        <dbReference type="SAM" id="MobiDB-lite"/>
    </source>
</evidence>
<accession>A0AAW1WBN1</accession>
<dbReference type="InterPro" id="IPR044824">
    <property type="entry name" value="MAIN-like"/>
</dbReference>
<feature type="region of interest" description="Disordered" evidence="1">
    <location>
        <begin position="444"/>
        <end position="471"/>
    </location>
</feature>
<dbReference type="EMBL" id="JBEDUW010000006">
    <property type="protein sequence ID" value="KAK9921998.1"/>
    <property type="molecule type" value="Genomic_DNA"/>
</dbReference>
<dbReference type="PANTHER" id="PTHR46033">
    <property type="entry name" value="PROTEIN MAIN-LIKE 2"/>
    <property type="match status" value="1"/>
</dbReference>
<evidence type="ECO:0000313" key="4">
    <source>
        <dbReference type="Proteomes" id="UP001457282"/>
    </source>
</evidence>
<proteinExistence type="predicted"/>
<name>A0AAW1WBN1_RUBAR</name>
<protein>
    <recommendedName>
        <fullName evidence="2">Aminotransferase-like plant mobile domain-containing protein</fullName>
    </recommendedName>
</protein>
<comment type="caution">
    <text evidence="3">The sequence shown here is derived from an EMBL/GenBank/DDBJ whole genome shotgun (WGS) entry which is preliminary data.</text>
</comment>